<keyword evidence="3" id="KW-1185">Reference proteome</keyword>
<evidence type="ECO:0000313" key="2">
    <source>
        <dbReference type="EMBL" id="RNA43397.1"/>
    </source>
</evidence>
<dbReference type="AlphaFoldDB" id="A0A3M7T656"/>
<reference evidence="2 3" key="1">
    <citation type="journal article" date="2018" name="Sci. Rep.">
        <title>Genomic signatures of local adaptation to the degree of environmental predictability in rotifers.</title>
        <authorList>
            <person name="Franch-Gras L."/>
            <person name="Hahn C."/>
            <person name="Garcia-Roger E.M."/>
            <person name="Carmona M.J."/>
            <person name="Serra M."/>
            <person name="Gomez A."/>
        </authorList>
    </citation>
    <scope>NUCLEOTIDE SEQUENCE [LARGE SCALE GENOMIC DNA]</scope>
    <source>
        <strain evidence="2">HYR1</strain>
    </source>
</reference>
<gene>
    <name evidence="2" type="ORF">BpHYR1_000700</name>
</gene>
<sequence>MFLCADYEIGILRQASLRNRSTRRSPMVAHCAIKGELQKDIFVNFVIQYIIQIKKGTEREKLKCVCDRRRHGIPLIDNPVRKGTSPLRTFGCGLAGQSSRESPDSSGRPGSGE</sequence>
<name>A0A3M7T656_BRAPC</name>
<protein>
    <submittedName>
        <fullName evidence="2">Uncharacterized protein</fullName>
    </submittedName>
</protein>
<proteinExistence type="predicted"/>
<evidence type="ECO:0000256" key="1">
    <source>
        <dbReference type="SAM" id="MobiDB-lite"/>
    </source>
</evidence>
<feature type="region of interest" description="Disordered" evidence="1">
    <location>
        <begin position="92"/>
        <end position="113"/>
    </location>
</feature>
<comment type="caution">
    <text evidence="2">The sequence shown here is derived from an EMBL/GenBank/DDBJ whole genome shotgun (WGS) entry which is preliminary data.</text>
</comment>
<organism evidence="2 3">
    <name type="scientific">Brachionus plicatilis</name>
    <name type="common">Marine rotifer</name>
    <name type="synonym">Brachionus muelleri</name>
    <dbReference type="NCBI Taxonomy" id="10195"/>
    <lineage>
        <taxon>Eukaryota</taxon>
        <taxon>Metazoa</taxon>
        <taxon>Spiralia</taxon>
        <taxon>Gnathifera</taxon>
        <taxon>Rotifera</taxon>
        <taxon>Eurotatoria</taxon>
        <taxon>Monogononta</taxon>
        <taxon>Pseudotrocha</taxon>
        <taxon>Ploima</taxon>
        <taxon>Brachionidae</taxon>
        <taxon>Brachionus</taxon>
    </lineage>
</organism>
<evidence type="ECO:0000313" key="3">
    <source>
        <dbReference type="Proteomes" id="UP000276133"/>
    </source>
</evidence>
<dbReference type="Proteomes" id="UP000276133">
    <property type="component" value="Unassembled WGS sequence"/>
</dbReference>
<accession>A0A3M7T656</accession>
<dbReference type="EMBL" id="REGN01000227">
    <property type="protein sequence ID" value="RNA43397.1"/>
    <property type="molecule type" value="Genomic_DNA"/>
</dbReference>